<comment type="caution">
    <text evidence="7">The sequence shown here is derived from an EMBL/GenBank/DDBJ whole genome shotgun (WGS) entry which is preliminary data.</text>
</comment>
<dbReference type="AlphaFoldDB" id="A0A919S970"/>
<evidence type="ECO:0000256" key="4">
    <source>
        <dbReference type="SAM" id="SignalP"/>
    </source>
</evidence>
<dbReference type="RefSeq" id="WP_212988705.1">
    <property type="nucleotide sequence ID" value="NZ_BAABEA010000019.1"/>
</dbReference>
<keyword evidence="8" id="KW-1185">Reference proteome</keyword>
<evidence type="ECO:0000313" key="7">
    <source>
        <dbReference type="EMBL" id="GIM67382.1"/>
    </source>
</evidence>
<dbReference type="Pfam" id="PF00561">
    <property type="entry name" value="Abhydrolase_1"/>
    <property type="match status" value="1"/>
</dbReference>
<dbReference type="PANTHER" id="PTHR43248">
    <property type="entry name" value="2-SUCCINYL-6-HYDROXY-2,4-CYCLOHEXADIENE-1-CARBOXYLATE SYNTHASE"/>
    <property type="match status" value="1"/>
</dbReference>
<dbReference type="InterPro" id="IPR051601">
    <property type="entry name" value="Serine_prot/Carboxylest_S33"/>
</dbReference>
<keyword evidence="3" id="KW-0378">Hydrolase</keyword>
<evidence type="ECO:0000259" key="5">
    <source>
        <dbReference type="Pfam" id="PF00561"/>
    </source>
</evidence>
<gene>
    <name evidence="7" type="ORF">Aau02nite_27150</name>
</gene>
<feature type="domain" description="Peptidase S33 tripeptidyl aminopeptidase-like C-terminal" evidence="6">
    <location>
        <begin position="417"/>
        <end position="509"/>
    </location>
</feature>
<feature type="signal peptide" evidence="4">
    <location>
        <begin position="1"/>
        <end position="24"/>
    </location>
</feature>
<proteinExistence type="inferred from homology"/>
<evidence type="ECO:0000313" key="8">
    <source>
        <dbReference type="Proteomes" id="UP000681340"/>
    </source>
</evidence>
<feature type="domain" description="AB hydrolase-1" evidence="5">
    <location>
        <begin position="96"/>
        <end position="248"/>
    </location>
</feature>
<evidence type="ECO:0000256" key="1">
    <source>
        <dbReference type="ARBA" id="ARBA00010088"/>
    </source>
</evidence>
<accession>A0A919S970</accession>
<feature type="chain" id="PRO_5036742482" evidence="4">
    <location>
        <begin position="25"/>
        <end position="516"/>
    </location>
</feature>
<dbReference type="InterPro" id="IPR000073">
    <property type="entry name" value="AB_hydrolase_1"/>
</dbReference>
<dbReference type="InterPro" id="IPR013595">
    <property type="entry name" value="Pept_S33_TAP-like_C"/>
</dbReference>
<dbReference type="EMBL" id="BOQL01000021">
    <property type="protein sequence ID" value="GIM67382.1"/>
    <property type="molecule type" value="Genomic_DNA"/>
</dbReference>
<protein>
    <submittedName>
        <fullName evidence="7">Proteinase</fullName>
    </submittedName>
</protein>
<evidence type="ECO:0000256" key="2">
    <source>
        <dbReference type="ARBA" id="ARBA00022729"/>
    </source>
</evidence>
<keyword evidence="2 4" id="KW-0732">Signal</keyword>
<dbReference type="SUPFAM" id="SSF53474">
    <property type="entry name" value="alpha/beta-Hydrolases"/>
    <property type="match status" value="1"/>
</dbReference>
<dbReference type="Pfam" id="PF08386">
    <property type="entry name" value="Abhydrolase_4"/>
    <property type="match status" value="1"/>
</dbReference>
<sequence>MRFPRSSLAAAAVLVLLTAAPVHATPRPSTAELPAGGVPGVPVPTLAWSDCGDGVHQCTSARVPLDYRRPDGTQLTLQLRRRPAADPATRIGTLFLYAGGPGSSGWDWVQSFATSSSPELRDRFDIVGFDPRGVHRSQPVTCLDGPAYRAQWAQARTRPAPDSFGTAVRLAREWNAACRAHSGGLLPYLGTASQARDLDLLRAAVGDDKLTYFGGSYASYVGTVYADMFPQRTRALVLDSGYDPRKYADDPYAYDYGQYRATEAAMYRFLGWCAANPQQCAFAADVPAPTASDLAAKVHAVLDSLDADPVRDATGAVSVNGATMLSELTYRLNSGTRYWATLGTNLDLAESRTGPLLYTISQSDTAFNAVNVAVECADRVYPRGLPELRTRLARAAADFPLTAPGMAYGPPAYDQTHAPACLQWPAARHSRYTGSYRARGSAPILVVGNIGDPDTPYADSVALAHTLAHGRLLTWDGEGHTARRKSACAEAHMYEYLLRLTLPPAGTVCRDAPMPA</sequence>
<dbReference type="Proteomes" id="UP000681340">
    <property type="component" value="Unassembled WGS sequence"/>
</dbReference>
<comment type="similarity">
    <text evidence="1">Belongs to the peptidase S33 family.</text>
</comment>
<dbReference type="Gene3D" id="3.40.50.1820">
    <property type="entry name" value="alpha/beta hydrolase"/>
    <property type="match status" value="1"/>
</dbReference>
<reference evidence="7" key="1">
    <citation type="submission" date="2021-03" db="EMBL/GenBank/DDBJ databases">
        <title>Whole genome shotgun sequence of Actinoplanes auranticolor NBRC 12245.</title>
        <authorList>
            <person name="Komaki H."/>
            <person name="Tamura T."/>
        </authorList>
    </citation>
    <scope>NUCLEOTIDE SEQUENCE</scope>
    <source>
        <strain evidence="7">NBRC 12245</strain>
    </source>
</reference>
<evidence type="ECO:0000256" key="3">
    <source>
        <dbReference type="ARBA" id="ARBA00022801"/>
    </source>
</evidence>
<dbReference type="PANTHER" id="PTHR43248:SF29">
    <property type="entry name" value="TRIPEPTIDYL AMINOPEPTIDASE"/>
    <property type="match status" value="1"/>
</dbReference>
<organism evidence="7 8">
    <name type="scientific">Actinoplanes auranticolor</name>
    <dbReference type="NCBI Taxonomy" id="47988"/>
    <lineage>
        <taxon>Bacteria</taxon>
        <taxon>Bacillati</taxon>
        <taxon>Actinomycetota</taxon>
        <taxon>Actinomycetes</taxon>
        <taxon>Micromonosporales</taxon>
        <taxon>Micromonosporaceae</taxon>
        <taxon>Actinoplanes</taxon>
    </lineage>
</organism>
<dbReference type="InterPro" id="IPR029058">
    <property type="entry name" value="AB_hydrolase_fold"/>
</dbReference>
<dbReference type="GO" id="GO:0016787">
    <property type="term" value="F:hydrolase activity"/>
    <property type="evidence" value="ECO:0007669"/>
    <property type="project" value="UniProtKB-KW"/>
</dbReference>
<evidence type="ECO:0000259" key="6">
    <source>
        <dbReference type="Pfam" id="PF08386"/>
    </source>
</evidence>
<name>A0A919S970_9ACTN</name>